<dbReference type="GO" id="GO:0016757">
    <property type="term" value="F:glycosyltransferase activity"/>
    <property type="evidence" value="ECO:0007669"/>
    <property type="project" value="UniProtKB-KW"/>
</dbReference>
<dbReference type="Proteomes" id="UP000295097">
    <property type="component" value="Unassembled WGS sequence"/>
</dbReference>
<dbReference type="InterPro" id="IPR037018">
    <property type="entry name" value="GH65_N"/>
</dbReference>
<dbReference type="InterPro" id="IPR005194">
    <property type="entry name" value="Glyco_hydro_65_C"/>
</dbReference>
<feature type="domain" description="Glycosyl hydrolase 94 supersandwich" evidence="4">
    <location>
        <begin position="90"/>
        <end position="312"/>
    </location>
</feature>
<sequence length="809" mass="91882">MRQALDSRTGLRAECKHQRNENRMTSFIESGRRFRLNDPTLAPNAASYLWNRKMMIQMSARGYAVSQYMDPEPRKYAHVPTIAAQTFMQPEQDYFPHHPGRFFYIRDNETGDLFSAPYEPVRAKLDHFSFEPGISDIRWVIEKDGVRVELRLDLPVEDVAEIWSVRITNLTDEKKSLSFVPFFPVGYSSWMNRGGHFDADLNAIVCTSVTPYQKVEQYFKNKHLKDITFFAADRKPDHFEVAQVAFEGEGGLHNPSALQDGRHLGGGDASYENPAGIMQWDLSLDAGATEDFRFVFGPAFDKSEIAALTEKYIEGSLETVRQDYDDYIRSGLGSLEIHTPDDDFDHFVNYWLPRQVYYHGDTHRLTTDPQTRNYLQDGLGMIFIAPERTRAAILRTASQQFFSGKVPDGILLRPDTELKYINQIPHTDHAVWLVIATKAYLDETGDRAILGERIAWTDSDEEATLYEHVTRALRFLAGEVDERNLPYIAQGDWCDPMNMVGYKGKGVSGWLAEAASYAMTTWADICRTENDYDTAKWLEQEAGKLNESINRYLWDGKWYARGITDDGIAFGVQADTEGRIYLNAQSWAFLAGTADDAQKTSMLQAINDQLDTPYGATMFAPAYTAMRDDVGRVTQKWPGNGENGAVYNHAAAFYAASLYHIKEKERGFAVLSKMLTRPDAQDIRTRGQLPLYVPNYYRGAYYQYPRTAGRSSNLFNTGTASWYYRLVIEQLCGLRGDDDGVIIDPQPPGEWASFRFSRVFRGATFRVSVERDASLAKPAITVNAVPLAENRLDEVEPGKNYEIFIRLPG</sequence>
<dbReference type="InterPro" id="IPR010383">
    <property type="entry name" value="Glyco_hydrolase_94_b-supersand"/>
</dbReference>
<feature type="domain" description="Glycoside hydrolase family 65 C-terminal" evidence="3">
    <location>
        <begin position="734"/>
        <end position="772"/>
    </location>
</feature>
<dbReference type="InterPro" id="IPR033432">
    <property type="entry name" value="GH94_catalytic"/>
</dbReference>
<evidence type="ECO:0000256" key="1">
    <source>
        <dbReference type="ARBA" id="ARBA00022676"/>
    </source>
</evidence>
<dbReference type="EMBL" id="SMAR01000067">
    <property type="protein sequence ID" value="TCT28151.1"/>
    <property type="molecule type" value="Genomic_DNA"/>
</dbReference>
<evidence type="ECO:0000313" key="6">
    <source>
        <dbReference type="EMBL" id="TCT28151.1"/>
    </source>
</evidence>
<evidence type="ECO:0000259" key="3">
    <source>
        <dbReference type="Pfam" id="PF03633"/>
    </source>
</evidence>
<evidence type="ECO:0000256" key="2">
    <source>
        <dbReference type="ARBA" id="ARBA00022679"/>
    </source>
</evidence>
<keyword evidence="7" id="KW-1185">Reference proteome</keyword>
<gene>
    <name evidence="6" type="ORF">EDC90_10676</name>
</gene>
<dbReference type="InterPro" id="IPR052047">
    <property type="entry name" value="GH94_Enzymes"/>
</dbReference>
<dbReference type="GO" id="GO:0030246">
    <property type="term" value="F:carbohydrate binding"/>
    <property type="evidence" value="ECO:0007669"/>
    <property type="project" value="InterPro"/>
</dbReference>
<dbReference type="Gene3D" id="2.60.420.10">
    <property type="entry name" value="Maltose phosphorylase, domain 3"/>
    <property type="match status" value="1"/>
</dbReference>
<dbReference type="PANTHER" id="PTHR37469:SF2">
    <property type="entry name" value="CELLOBIONIC ACID PHOSPHORYLASE"/>
    <property type="match status" value="1"/>
</dbReference>
<dbReference type="PANTHER" id="PTHR37469">
    <property type="entry name" value="CELLOBIONIC ACID PHOSPHORYLASE-RELATED"/>
    <property type="match status" value="1"/>
</dbReference>
<feature type="domain" description="Glycosyl hydrolase 94 catalytic" evidence="5">
    <location>
        <begin position="330"/>
        <end position="733"/>
    </location>
</feature>
<keyword evidence="1" id="KW-0328">Glycosyltransferase</keyword>
<dbReference type="Pfam" id="PF03633">
    <property type="entry name" value="Glyco_hydro_65C"/>
    <property type="match status" value="1"/>
</dbReference>
<evidence type="ECO:0000259" key="4">
    <source>
        <dbReference type="Pfam" id="PF06165"/>
    </source>
</evidence>
<organism evidence="6 7">
    <name type="scientific">Martelella mediterranea</name>
    <dbReference type="NCBI Taxonomy" id="293089"/>
    <lineage>
        <taxon>Bacteria</taxon>
        <taxon>Pseudomonadati</taxon>
        <taxon>Pseudomonadota</taxon>
        <taxon>Alphaproteobacteria</taxon>
        <taxon>Hyphomicrobiales</taxon>
        <taxon>Aurantimonadaceae</taxon>
        <taxon>Martelella</taxon>
    </lineage>
</organism>
<dbReference type="Pfam" id="PF17167">
    <property type="entry name" value="Glyco_hydro_94"/>
    <property type="match status" value="1"/>
</dbReference>
<dbReference type="Pfam" id="PF06165">
    <property type="entry name" value="GH94_b-supersand"/>
    <property type="match status" value="1"/>
</dbReference>
<keyword evidence="2" id="KW-0808">Transferase</keyword>
<evidence type="ECO:0000259" key="5">
    <source>
        <dbReference type="Pfam" id="PF17167"/>
    </source>
</evidence>
<dbReference type="InterPro" id="IPR012341">
    <property type="entry name" value="6hp_glycosidase-like_sf"/>
</dbReference>
<dbReference type="Gene3D" id="2.70.98.40">
    <property type="entry name" value="Glycoside hydrolase, family 65, N-terminal domain"/>
    <property type="match status" value="1"/>
</dbReference>
<dbReference type="AlphaFoldDB" id="A0A4R3NJC3"/>
<dbReference type="InterPro" id="IPR008928">
    <property type="entry name" value="6-hairpin_glycosidase_sf"/>
</dbReference>
<dbReference type="SUPFAM" id="SSF74650">
    <property type="entry name" value="Galactose mutarotase-like"/>
    <property type="match status" value="1"/>
</dbReference>
<name>A0A4R3NJC3_9HYPH</name>
<protein>
    <submittedName>
        <fullName evidence="6">Cellobionic acid phosphorylase</fullName>
    </submittedName>
</protein>
<dbReference type="InterPro" id="IPR011013">
    <property type="entry name" value="Gal_mutarotase_sf_dom"/>
</dbReference>
<dbReference type="GO" id="GO:0005975">
    <property type="term" value="P:carbohydrate metabolic process"/>
    <property type="evidence" value="ECO:0007669"/>
    <property type="project" value="InterPro"/>
</dbReference>
<dbReference type="SUPFAM" id="SSF48208">
    <property type="entry name" value="Six-hairpin glycosidases"/>
    <property type="match status" value="1"/>
</dbReference>
<reference evidence="6 7" key="1">
    <citation type="submission" date="2019-03" db="EMBL/GenBank/DDBJ databases">
        <title>Freshwater and sediment microbial communities from various areas in North America, analyzing microbe dynamics in response to fracking.</title>
        <authorList>
            <person name="Lamendella R."/>
        </authorList>
    </citation>
    <scope>NUCLEOTIDE SEQUENCE [LARGE SCALE GENOMIC DNA]</scope>
    <source>
        <strain evidence="6 7">175.2</strain>
    </source>
</reference>
<evidence type="ECO:0000313" key="7">
    <source>
        <dbReference type="Proteomes" id="UP000295097"/>
    </source>
</evidence>
<dbReference type="Gene3D" id="1.50.10.10">
    <property type="match status" value="1"/>
</dbReference>
<proteinExistence type="predicted"/>
<accession>A0A4R3NJC3</accession>
<comment type="caution">
    <text evidence="6">The sequence shown here is derived from an EMBL/GenBank/DDBJ whole genome shotgun (WGS) entry which is preliminary data.</text>
</comment>